<accession>A0ABR6HP20</accession>
<organism evidence="2 3">
    <name type="scientific">Limimaricola variabilis</name>
    <dbReference type="NCBI Taxonomy" id="1492771"/>
    <lineage>
        <taxon>Bacteria</taxon>
        <taxon>Pseudomonadati</taxon>
        <taxon>Pseudomonadota</taxon>
        <taxon>Alphaproteobacteria</taxon>
        <taxon>Rhodobacterales</taxon>
        <taxon>Paracoccaceae</taxon>
        <taxon>Limimaricola</taxon>
    </lineage>
</organism>
<dbReference type="Proteomes" id="UP000576152">
    <property type="component" value="Unassembled WGS sequence"/>
</dbReference>
<reference evidence="2 3" key="1">
    <citation type="submission" date="2020-08" db="EMBL/GenBank/DDBJ databases">
        <title>Genomic Encyclopedia of Type Strains, Phase III (KMG-III): the genomes of soil and plant-associated and newly described type strains.</title>
        <authorList>
            <person name="Whitman W."/>
        </authorList>
    </citation>
    <scope>NUCLEOTIDE SEQUENCE [LARGE SCALE GENOMIC DNA]</scope>
    <source>
        <strain evidence="2 3">CECT 8572</strain>
    </source>
</reference>
<gene>
    <name evidence="2" type="ORF">FHS00_001874</name>
</gene>
<protein>
    <submittedName>
        <fullName evidence="2">RES domain-containing protein</fullName>
    </submittedName>
</protein>
<evidence type="ECO:0000259" key="1">
    <source>
        <dbReference type="SMART" id="SM00953"/>
    </source>
</evidence>
<comment type="caution">
    <text evidence="2">The sequence shown here is derived from an EMBL/GenBank/DDBJ whole genome shotgun (WGS) entry which is preliminary data.</text>
</comment>
<name>A0ABR6HP20_9RHOB</name>
<sequence>MMDGAEILRPFSGRIWRICAAGADPLALVANPEGRFHHDGQPAIYASLSPEGAAVALATYLRPDDPPRRLWTLELAAPRIADLREDENCVAFGVCPDDLTVRWAEDRAAGRPARSWRASDRLRALGATGFLYRSRKAPEHAHLVLFSASGMHQAGPSRRWPEPLPDR</sequence>
<proteinExistence type="predicted"/>
<evidence type="ECO:0000313" key="3">
    <source>
        <dbReference type="Proteomes" id="UP000576152"/>
    </source>
</evidence>
<dbReference type="EMBL" id="JACIBX010000006">
    <property type="protein sequence ID" value="MBB3712292.1"/>
    <property type="molecule type" value="Genomic_DNA"/>
</dbReference>
<dbReference type="SMART" id="SM00953">
    <property type="entry name" value="RES"/>
    <property type="match status" value="1"/>
</dbReference>
<dbReference type="RefSeq" id="WP_183472157.1">
    <property type="nucleotide sequence ID" value="NZ_JACIBX010000006.1"/>
</dbReference>
<feature type="domain" description="RES" evidence="1">
    <location>
        <begin position="23"/>
        <end position="157"/>
    </location>
</feature>
<dbReference type="InterPro" id="IPR014914">
    <property type="entry name" value="RES_dom"/>
</dbReference>
<evidence type="ECO:0000313" key="2">
    <source>
        <dbReference type="EMBL" id="MBB3712292.1"/>
    </source>
</evidence>
<dbReference type="Pfam" id="PF08808">
    <property type="entry name" value="RES"/>
    <property type="match status" value="1"/>
</dbReference>
<keyword evidence="3" id="KW-1185">Reference proteome</keyword>